<keyword evidence="1" id="KW-1133">Transmembrane helix</keyword>
<dbReference type="KEGG" id="hdi:HDIA_4781"/>
<evidence type="ECO:0000256" key="1">
    <source>
        <dbReference type="SAM" id="Phobius"/>
    </source>
</evidence>
<keyword evidence="1" id="KW-0472">Membrane</keyword>
<dbReference type="Proteomes" id="UP000223606">
    <property type="component" value="Chromosome 1"/>
</dbReference>
<proteinExistence type="predicted"/>
<accession>A0A2C9DDA9</accession>
<protein>
    <recommendedName>
        <fullName evidence="4">DUF2937 family protein</fullName>
    </recommendedName>
</protein>
<evidence type="ECO:0008006" key="4">
    <source>
        <dbReference type="Google" id="ProtNLM"/>
    </source>
</evidence>
<name>A0A2C9DDA9_9HYPH</name>
<dbReference type="InterPro" id="IPR022584">
    <property type="entry name" value="DUF2937"/>
</dbReference>
<gene>
    <name evidence="2" type="ORF">HDIA_4781</name>
</gene>
<dbReference type="RefSeq" id="WP_099558534.1">
    <property type="nucleotide sequence ID" value="NZ_LT960614.1"/>
</dbReference>
<organism evidence="2 3">
    <name type="scientific">Hartmannibacter diazotrophicus</name>
    <dbReference type="NCBI Taxonomy" id="1482074"/>
    <lineage>
        <taxon>Bacteria</taxon>
        <taxon>Pseudomonadati</taxon>
        <taxon>Pseudomonadota</taxon>
        <taxon>Alphaproteobacteria</taxon>
        <taxon>Hyphomicrobiales</taxon>
        <taxon>Pleomorphomonadaceae</taxon>
        <taxon>Hartmannibacter</taxon>
    </lineage>
</organism>
<dbReference type="Pfam" id="PF11157">
    <property type="entry name" value="DUF2937"/>
    <property type="match status" value="1"/>
</dbReference>
<feature type="transmembrane region" description="Helical" evidence="1">
    <location>
        <begin position="134"/>
        <end position="153"/>
    </location>
</feature>
<evidence type="ECO:0000313" key="3">
    <source>
        <dbReference type="Proteomes" id="UP000223606"/>
    </source>
</evidence>
<dbReference type="OrthoDB" id="193051at2"/>
<dbReference type="EMBL" id="LT960614">
    <property type="protein sequence ID" value="SON58322.1"/>
    <property type="molecule type" value="Genomic_DNA"/>
</dbReference>
<sequence>MIVRLLRIVMGTLLALGFAQSPEFSQQYLQRLGGALDALRPIVEKFDAAANRAGLTREAALDRLERNDDPLVGDVGEATGDAVVRYERLDRQYETMRNAGAFGRIAAVLSAPDPRMLSAAWDDFAPAIPTTVEGILLTLAGFGLGWFGVGGAARARARLRRSKAPAAS</sequence>
<keyword evidence="1" id="KW-0812">Transmembrane</keyword>
<reference evidence="3" key="1">
    <citation type="submission" date="2017-09" db="EMBL/GenBank/DDBJ databases">
        <title>Genome sequence of Nannocystis excedens DSM 71.</title>
        <authorList>
            <person name="Blom J."/>
        </authorList>
    </citation>
    <scope>NUCLEOTIDE SEQUENCE [LARGE SCALE GENOMIC DNA]</scope>
    <source>
        <strain evidence="3">type strain: E19</strain>
    </source>
</reference>
<keyword evidence="3" id="KW-1185">Reference proteome</keyword>
<evidence type="ECO:0000313" key="2">
    <source>
        <dbReference type="EMBL" id="SON58322.1"/>
    </source>
</evidence>
<dbReference type="AlphaFoldDB" id="A0A2C9DDA9"/>